<dbReference type="InterPro" id="IPR036890">
    <property type="entry name" value="HATPase_C_sf"/>
</dbReference>
<feature type="coiled-coil region" evidence="10">
    <location>
        <begin position="350"/>
        <end position="388"/>
    </location>
</feature>
<keyword evidence="4" id="KW-0597">Phosphoprotein</keyword>
<evidence type="ECO:0000313" key="13">
    <source>
        <dbReference type="EMBL" id="BDI06755.1"/>
    </source>
</evidence>
<keyword evidence="11" id="KW-0472">Membrane</keyword>
<keyword evidence="5" id="KW-0808">Transferase</keyword>
<feature type="domain" description="HAMP" evidence="12">
    <location>
        <begin position="310"/>
        <end position="362"/>
    </location>
</feature>
<evidence type="ECO:0000256" key="10">
    <source>
        <dbReference type="SAM" id="Coils"/>
    </source>
</evidence>
<evidence type="ECO:0000259" key="12">
    <source>
        <dbReference type="PROSITE" id="PS50885"/>
    </source>
</evidence>
<proteinExistence type="predicted"/>
<dbReference type="EC" id="2.7.13.3" evidence="3"/>
<dbReference type="SMART" id="SM00387">
    <property type="entry name" value="HATPase_c"/>
    <property type="match status" value="1"/>
</dbReference>
<dbReference type="Gene3D" id="3.30.450.20">
    <property type="entry name" value="PAS domain"/>
    <property type="match status" value="1"/>
</dbReference>
<dbReference type="CDD" id="cd16917">
    <property type="entry name" value="HATPase_UhpB-NarQ-NarX-like"/>
    <property type="match status" value="1"/>
</dbReference>
<feature type="transmembrane region" description="Helical" evidence="11">
    <location>
        <begin position="289"/>
        <end position="308"/>
    </location>
</feature>
<keyword evidence="14" id="KW-1185">Reference proteome</keyword>
<evidence type="ECO:0000256" key="6">
    <source>
        <dbReference type="ARBA" id="ARBA00022741"/>
    </source>
</evidence>
<keyword evidence="11" id="KW-1133">Transmembrane helix</keyword>
<reference evidence="13" key="1">
    <citation type="submission" date="2022-04" db="EMBL/GenBank/DDBJ databases">
        <title>Whole genome sequence of Sphaerotilus sp. FB-5.</title>
        <authorList>
            <person name="Takeda M."/>
            <person name="Narihara S."/>
            <person name="Akimoto M."/>
            <person name="Akimoto R."/>
            <person name="Nishiyashiki S."/>
            <person name="Murakami T."/>
        </authorList>
    </citation>
    <scope>NUCLEOTIDE SEQUENCE</scope>
    <source>
        <strain evidence="13">FB-5</strain>
    </source>
</reference>
<keyword evidence="11" id="KW-0812">Transmembrane</keyword>
<evidence type="ECO:0000256" key="3">
    <source>
        <dbReference type="ARBA" id="ARBA00012438"/>
    </source>
</evidence>
<comment type="subcellular location">
    <subcellularLocation>
        <location evidence="2">Membrane</location>
    </subcellularLocation>
</comment>
<dbReference type="Gene3D" id="1.20.5.1930">
    <property type="match status" value="1"/>
</dbReference>
<evidence type="ECO:0000256" key="4">
    <source>
        <dbReference type="ARBA" id="ARBA00022553"/>
    </source>
</evidence>
<dbReference type="InterPro" id="IPR003594">
    <property type="entry name" value="HATPase_dom"/>
</dbReference>
<dbReference type="Gene3D" id="6.10.340.10">
    <property type="match status" value="1"/>
</dbReference>
<dbReference type="SMART" id="SM00304">
    <property type="entry name" value="HAMP"/>
    <property type="match status" value="1"/>
</dbReference>
<evidence type="ECO:0000256" key="7">
    <source>
        <dbReference type="ARBA" id="ARBA00022777"/>
    </source>
</evidence>
<keyword evidence="6" id="KW-0547">Nucleotide-binding</keyword>
<organism evidence="13 14">
    <name type="scientific">Sphaerotilus microaerophilus</name>
    <dbReference type="NCBI Taxonomy" id="2914710"/>
    <lineage>
        <taxon>Bacteria</taxon>
        <taxon>Pseudomonadati</taxon>
        <taxon>Pseudomonadota</taxon>
        <taxon>Betaproteobacteria</taxon>
        <taxon>Burkholderiales</taxon>
        <taxon>Sphaerotilaceae</taxon>
        <taxon>Sphaerotilus</taxon>
    </lineage>
</organism>
<evidence type="ECO:0000256" key="11">
    <source>
        <dbReference type="SAM" id="Phobius"/>
    </source>
</evidence>
<evidence type="ECO:0000256" key="9">
    <source>
        <dbReference type="ARBA" id="ARBA00023012"/>
    </source>
</evidence>
<dbReference type="InterPro" id="IPR011712">
    <property type="entry name" value="Sig_transdc_His_kin_sub3_dim/P"/>
</dbReference>
<dbReference type="Gene3D" id="3.30.565.10">
    <property type="entry name" value="Histidine kinase-like ATPase, C-terminal domain"/>
    <property type="match status" value="1"/>
</dbReference>
<dbReference type="InterPro" id="IPR050482">
    <property type="entry name" value="Sensor_HK_TwoCompSys"/>
</dbReference>
<dbReference type="Pfam" id="PF07730">
    <property type="entry name" value="HisKA_3"/>
    <property type="match status" value="1"/>
</dbReference>
<evidence type="ECO:0000256" key="1">
    <source>
        <dbReference type="ARBA" id="ARBA00000085"/>
    </source>
</evidence>
<comment type="catalytic activity">
    <reaction evidence="1">
        <text>ATP + protein L-histidine = ADP + protein N-phospho-L-histidine.</text>
        <dbReference type="EC" id="2.7.13.3"/>
    </reaction>
</comment>
<keyword evidence="7" id="KW-0418">Kinase</keyword>
<keyword evidence="9" id="KW-0902">Two-component regulatory system</keyword>
<evidence type="ECO:0000256" key="5">
    <source>
        <dbReference type="ARBA" id="ARBA00022679"/>
    </source>
</evidence>
<accession>A0ABN6PNG8</accession>
<evidence type="ECO:0000256" key="8">
    <source>
        <dbReference type="ARBA" id="ARBA00022840"/>
    </source>
</evidence>
<evidence type="ECO:0000256" key="2">
    <source>
        <dbReference type="ARBA" id="ARBA00004370"/>
    </source>
</evidence>
<dbReference type="PANTHER" id="PTHR24421">
    <property type="entry name" value="NITRATE/NITRITE SENSOR PROTEIN NARX-RELATED"/>
    <property type="match status" value="1"/>
</dbReference>
<dbReference type="PROSITE" id="PS50885">
    <property type="entry name" value="HAMP"/>
    <property type="match status" value="1"/>
</dbReference>
<feature type="transmembrane region" description="Helical" evidence="11">
    <location>
        <begin position="17"/>
        <end position="38"/>
    </location>
</feature>
<dbReference type="InterPro" id="IPR003660">
    <property type="entry name" value="HAMP_dom"/>
</dbReference>
<dbReference type="Pfam" id="PF02518">
    <property type="entry name" value="HATPase_c"/>
    <property type="match status" value="1"/>
</dbReference>
<dbReference type="PANTHER" id="PTHR24421:SF10">
    <property type="entry name" value="NITRATE_NITRITE SENSOR PROTEIN NARQ"/>
    <property type="match status" value="1"/>
</dbReference>
<dbReference type="SUPFAM" id="SSF55874">
    <property type="entry name" value="ATPase domain of HSP90 chaperone/DNA topoisomerase II/histidine kinase"/>
    <property type="match status" value="1"/>
</dbReference>
<gene>
    <name evidence="13" type="ORF">CATMQ487_37250</name>
</gene>
<keyword evidence="10" id="KW-0175">Coiled coil</keyword>
<dbReference type="Proteomes" id="UP001057498">
    <property type="component" value="Chromosome"/>
</dbReference>
<evidence type="ECO:0000313" key="14">
    <source>
        <dbReference type="Proteomes" id="UP001057498"/>
    </source>
</evidence>
<sequence length="601" mass="64277">MSNWKERLDPRLHVTSAIGWAVVSVVTLAALAAASLAASQAERRARVAAEGQLAEYATQVRDALSMNLEMRSLALQVAAVQIRAVAERDRVEQGLSLQAVQARFAEFDALAVTDAQGHVTAAAGGWQRGLDLSTAPWYAAARHAAVVRDQAAAPGVERLGAYEDARSARREVIFAAPLGPGAEGDGAVLAAVVPWAWVEGVLAHMQQLLGESRQLELMLAARDGTVLSGPPHWLGRSVAAPADLTEGGAYLVGRRTQLRLADSLGLGWTAVVRQPADQALAPVRTTRQAVFLIVFLAGLLSALASVAATRALTRRLEALARDAERVRQGQQDTLAIPRGADEVARIGATLAQVVDRLQAEKRALQTLNAELDRRVAERTVRIERLADEARLAAVSRERLRIARDLHDTLAHSLMALLTQIRLVRKLRTRLDGAELDAELASAEAVATGGLADARAAIAQMRDNSVRESGLGTAVRDLARRVGQRSGLRLKLTVDPGATTWVDERFEAVFRIVEEALRNVERHAQAQQVEIRLGTAAGPSGVSALRACIEVADDGCGFDPAAPRPGHYGLRGMQEQAALIGADLRVDSAPGRGTRVRIELEG</sequence>
<keyword evidence="8" id="KW-0067">ATP-binding</keyword>
<dbReference type="EMBL" id="AP025730">
    <property type="protein sequence ID" value="BDI06755.1"/>
    <property type="molecule type" value="Genomic_DNA"/>
</dbReference>
<dbReference type="RefSeq" id="WP_251970001.1">
    <property type="nucleotide sequence ID" value="NZ_AP025730.1"/>
</dbReference>
<protein>
    <recommendedName>
        <fullName evidence="3">histidine kinase</fullName>
        <ecNumber evidence="3">2.7.13.3</ecNumber>
    </recommendedName>
</protein>
<name>A0ABN6PNG8_9BURK</name>